<evidence type="ECO:0000256" key="2">
    <source>
        <dbReference type="SAM" id="Phobius"/>
    </source>
</evidence>
<feature type="transmembrane region" description="Helical" evidence="2">
    <location>
        <begin position="248"/>
        <end position="268"/>
    </location>
</feature>
<feature type="transmembrane region" description="Helical" evidence="2">
    <location>
        <begin position="315"/>
        <end position="333"/>
    </location>
</feature>
<accession>A0A074S8R2</accession>
<protein>
    <submittedName>
        <fullName evidence="3">Putative transmembrane protein</fullName>
    </submittedName>
</protein>
<dbReference type="HOGENOM" id="CLU_696730_0_0_1"/>
<feature type="transmembrane region" description="Helical" evidence="2">
    <location>
        <begin position="202"/>
        <end position="223"/>
    </location>
</feature>
<organism evidence="3 4">
    <name type="scientific">Rhizoctonia solani 123E</name>
    <dbReference type="NCBI Taxonomy" id="1423351"/>
    <lineage>
        <taxon>Eukaryota</taxon>
        <taxon>Fungi</taxon>
        <taxon>Dikarya</taxon>
        <taxon>Basidiomycota</taxon>
        <taxon>Agaricomycotina</taxon>
        <taxon>Agaricomycetes</taxon>
        <taxon>Cantharellales</taxon>
        <taxon>Ceratobasidiaceae</taxon>
        <taxon>Rhizoctonia</taxon>
    </lineage>
</organism>
<gene>
    <name evidence="3" type="ORF">V565_000240</name>
</gene>
<feature type="transmembrane region" description="Helical" evidence="2">
    <location>
        <begin position="171"/>
        <end position="190"/>
    </location>
</feature>
<feature type="transmembrane region" description="Helical" evidence="2">
    <location>
        <begin position="289"/>
        <end position="309"/>
    </location>
</feature>
<comment type="caution">
    <text evidence="3">The sequence shown here is derived from an EMBL/GenBank/DDBJ whole genome shotgun (WGS) entry which is preliminary data.</text>
</comment>
<feature type="region of interest" description="Disordered" evidence="1">
    <location>
        <begin position="403"/>
        <end position="464"/>
    </location>
</feature>
<name>A0A074S8R2_9AGAM</name>
<evidence type="ECO:0000313" key="4">
    <source>
        <dbReference type="Proteomes" id="UP000027456"/>
    </source>
</evidence>
<dbReference type="EMBL" id="AZST01000001">
    <property type="protein sequence ID" value="KEP55771.1"/>
    <property type="molecule type" value="Genomic_DNA"/>
</dbReference>
<dbReference type="STRING" id="1423351.A0A074S8R2"/>
<feature type="compositionally biased region" description="Basic and acidic residues" evidence="1">
    <location>
        <begin position="452"/>
        <end position="464"/>
    </location>
</feature>
<feature type="transmembrane region" description="Helical" evidence="2">
    <location>
        <begin position="131"/>
        <end position="151"/>
    </location>
</feature>
<dbReference type="AlphaFoldDB" id="A0A074S8R2"/>
<keyword evidence="4" id="KW-1185">Reference proteome</keyword>
<sequence>MRVPRETWKKPTWASVRLVIRPCPGPAMPTSLVTKRSNLYICRRNRFIPPLRNSLPPPPPFPLVLYTEPIMNTTVTDPLTGKVIDPSTSNIDNPLTSNLRVATFSIALFDVLQTIPAEIQLYRKQIKNGRMSLVCFLFIVVRYVSIVALVLNGVGFYGSHFTLDECIKFRLAPPVTKMVAGIACQCIIFLRTWAISRKSRPVLIILGVLFVLCLPFLILGNVYARAPYVQNGSCIAKQAKGTLNTAPMYYGAMSAFDVVACAIATYYLMDLSTKSSMSGFTRKVLKHGLIYAFGTTLSNIVVLMAVCHVKYIEKLGAFLSVAITMIMAQHLVLSTQNFNDTTSANYSNTREIPSSGGRPFHGKGFLSDSAKIRPSSSTVVRPHGRHPAGADTFELGVRIQTETHMDSGEDSGARTVDLQRAESRSSMTDASGKGVPVQYDPERGYGQYDDDDTRKYDRDAKPLQ</sequence>
<reference evidence="3 4" key="1">
    <citation type="submission" date="2013-12" db="EMBL/GenBank/DDBJ databases">
        <authorList>
            <person name="Cubeta M."/>
            <person name="Pakala S."/>
            <person name="Fedorova N."/>
            <person name="Thomas E."/>
            <person name="Dean R."/>
            <person name="Jabaji S."/>
            <person name="Neate S."/>
            <person name="Toda T."/>
            <person name="Tavantzis S."/>
            <person name="Vilgalys R."/>
            <person name="Bharathan N."/>
            <person name="Pakala S."/>
            <person name="Losada L.S."/>
            <person name="Zafar N."/>
            <person name="Nierman W."/>
        </authorList>
    </citation>
    <scope>NUCLEOTIDE SEQUENCE [LARGE SCALE GENOMIC DNA]</scope>
    <source>
        <strain evidence="3 4">123E</strain>
    </source>
</reference>
<evidence type="ECO:0000256" key="1">
    <source>
        <dbReference type="SAM" id="MobiDB-lite"/>
    </source>
</evidence>
<dbReference type="Proteomes" id="UP000027456">
    <property type="component" value="Unassembled WGS sequence"/>
</dbReference>
<evidence type="ECO:0000313" key="3">
    <source>
        <dbReference type="EMBL" id="KEP55771.1"/>
    </source>
</evidence>
<keyword evidence="2" id="KW-0472">Membrane</keyword>
<proteinExistence type="predicted"/>
<keyword evidence="2 3" id="KW-0812">Transmembrane</keyword>
<keyword evidence="2" id="KW-1133">Transmembrane helix</keyword>
<dbReference type="OrthoDB" id="3346251at2759"/>